<keyword evidence="5" id="KW-0520">NAD</keyword>
<evidence type="ECO:0000256" key="5">
    <source>
        <dbReference type="ARBA" id="ARBA00023027"/>
    </source>
</evidence>
<gene>
    <name evidence="9" type="primary">LOC108044352</name>
    <name evidence="7" type="synonym">108044352</name>
</gene>
<reference evidence="7" key="3">
    <citation type="submission" date="2025-05" db="UniProtKB">
        <authorList>
            <consortium name="EnsemblMetazoa"/>
        </authorList>
    </citation>
    <scope>IDENTIFICATION</scope>
</reference>
<reference evidence="9" key="2">
    <citation type="submission" date="2025-04" db="UniProtKB">
        <authorList>
            <consortium name="RefSeq"/>
        </authorList>
    </citation>
    <scope>IDENTIFICATION</scope>
</reference>
<name>A0A6P4EKU9_DRORH</name>
<dbReference type="InterPro" id="IPR002745">
    <property type="entry name" value="Ptrans_KptA/Tpt1"/>
</dbReference>
<organism evidence="9">
    <name type="scientific">Drosophila rhopaloa</name>
    <name type="common">Fruit fly</name>
    <dbReference type="NCBI Taxonomy" id="1041015"/>
    <lineage>
        <taxon>Eukaryota</taxon>
        <taxon>Metazoa</taxon>
        <taxon>Ecdysozoa</taxon>
        <taxon>Arthropoda</taxon>
        <taxon>Hexapoda</taxon>
        <taxon>Insecta</taxon>
        <taxon>Pterygota</taxon>
        <taxon>Neoptera</taxon>
        <taxon>Endopterygota</taxon>
        <taxon>Diptera</taxon>
        <taxon>Brachycera</taxon>
        <taxon>Muscomorpha</taxon>
        <taxon>Ephydroidea</taxon>
        <taxon>Drosophilidae</taxon>
        <taxon>Drosophila</taxon>
        <taxon>Sophophora</taxon>
    </lineage>
</organism>
<proteinExistence type="inferred from homology"/>
<keyword evidence="4" id="KW-0808">Transferase</keyword>
<comment type="similarity">
    <text evidence="2">Belongs to the KptA/TPT1 family.</text>
</comment>
<comment type="catalytic activity">
    <reaction evidence="6">
        <text>2'-phospho-[ligated tRNA] + NAD(+) = mature tRNA + ADP-alpha-D-ribose 1'',2''-cyclic phosphate + nicotinamide</text>
        <dbReference type="Rhea" id="RHEA:23324"/>
        <dbReference type="Rhea" id="RHEA-COMP:11106"/>
        <dbReference type="Rhea" id="RHEA-COMP:11107"/>
        <dbReference type="ChEBI" id="CHEBI:17154"/>
        <dbReference type="ChEBI" id="CHEBI:57540"/>
        <dbReference type="ChEBI" id="CHEBI:76596"/>
        <dbReference type="ChEBI" id="CHEBI:82883"/>
        <dbReference type="ChEBI" id="CHEBI:85027"/>
        <dbReference type="EC" id="2.7.1.160"/>
    </reaction>
</comment>
<reference evidence="8" key="1">
    <citation type="journal article" date="2021" name="Elife">
        <title>Highly contiguous assemblies of 101 drosophilid genomes.</title>
        <authorList>
            <person name="Kim B.Y."/>
            <person name="Wang J.R."/>
            <person name="Miller D.E."/>
            <person name="Barmina O."/>
            <person name="Delaney E."/>
            <person name="Thompson A."/>
            <person name="Comeault A.A."/>
            <person name="Peede D."/>
            <person name="D'Agostino E.R."/>
            <person name="Pelaez J."/>
            <person name="Aguilar J.M."/>
            <person name="Haji D."/>
            <person name="Matsunaga T."/>
            <person name="Armstrong E.E."/>
            <person name="Zych M."/>
            <person name="Ogawa Y."/>
            <person name="Stamenkovic-Radak M."/>
            <person name="Jelic M."/>
            <person name="Veselinovic M.S."/>
            <person name="Tanaskovic M."/>
            <person name="Eric P."/>
            <person name="Gao J.J."/>
            <person name="Katoh T.K."/>
            <person name="Toda M.J."/>
            <person name="Watabe H."/>
            <person name="Watada M."/>
            <person name="Davis J.S."/>
            <person name="Moyle L.C."/>
            <person name="Manoli G."/>
            <person name="Bertolini E."/>
            <person name="Kostal V."/>
            <person name="Hawley R.S."/>
            <person name="Takahashi A."/>
            <person name="Jones C.D."/>
            <person name="Price D.K."/>
            <person name="Whiteman N."/>
            <person name="Kopp A."/>
            <person name="Matute D.R."/>
            <person name="Petrov D.A."/>
        </authorList>
    </citation>
    <scope>NUCLEOTIDE SEQUENCE [LARGE SCALE GENOMIC DNA]</scope>
</reference>
<dbReference type="OrthoDB" id="419694at2759"/>
<dbReference type="EnsemblMetazoa" id="XM_017123343.1">
    <property type="protein sequence ID" value="XP_016978832.1"/>
    <property type="gene ID" value="LOC108044352"/>
</dbReference>
<protein>
    <recommendedName>
        <fullName evidence="3">2'-phosphotransferase</fullName>
        <ecNumber evidence="3">2.7.1.160</ecNumber>
    </recommendedName>
</protein>
<sequence length="208" mass="23599">MAPKRQIDVQLSKKLSWLLRHGAKSEGIHIKEDGFVSISDLQEHPRYRTFTLEKLEEIVSTDAKQRYTLRWNPDCGVHEIRANQGHSLSVVEGEAGGLDRITHIGQVPLAVHGTYYRHWDAIKRQGLSRMKRNHVHFASSDDTTCTLSGFRNDCQILIYLNVDKILADGIPIYRSSNNVLLCPGINGFIPKSYFLRVGDRKTGQALTF</sequence>
<dbReference type="EC" id="2.7.1.160" evidence="3"/>
<dbReference type="Pfam" id="PF01885">
    <property type="entry name" value="PTS_2-RNA"/>
    <property type="match status" value="1"/>
</dbReference>
<evidence type="ECO:0000256" key="1">
    <source>
        <dbReference type="ARBA" id="ARBA00003343"/>
    </source>
</evidence>
<dbReference type="SUPFAM" id="SSF56399">
    <property type="entry name" value="ADP-ribosylation"/>
    <property type="match status" value="1"/>
</dbReference>
<dbReference type="RefSeq" id="XP_016978832.1">
    <property type="nucleotide sequence ID" value="XM_017123343.1"/>
</dbReference>
<dbReference type="AlphaFoldDB" id="A0A6P4EKU9"/>
<comment type="function">
    <text evidence="1">Catalyzes the last step of tRNA splicing, the transfer of the splice junction 2'-phosphate from ligated tRNA to NAD to produce ADP-ribose 1''-2'' cyclic phosphate.</text>
</comment>
<keyword evidence="8" id="KW-1185">Reference proteome</keyword>
<dbReference type="Proteomes" id="UP001652680">
    <property type="component" value="Unassembled WGS sequence"/>
</dbReference>
<dbReference type="InterPro" id="IPR042080">
    <property type="entry name" value="RNA_2'-PTrans_N"/>
</dbReference>
<evidence type="ECO:0000256" key="2">
    <source>
        <dbReference type="ARBA" id="ARBA00009836"/>
    </source>
</evidence>
<dbReference type="Gene3D" id="3.20.170.30">
    <property type="match status" value="1"/>
</dbReference>
<dbReference type="GO" id="GO:0000215">
    <property type="term" value="F:tRNA 2'-phosphotransferase activity"/>
    <property type="evidence" value="ECO:0007669"/>
    <property type="project" value="UniProtKB-EC"/>
</dbReference>
<dbReference type="GO" id="GO:0006388">
    <property type="term" value="P:tRNA splicing, via endonucleolytic cleavage and ligation"/>
    <property type="evidence" value="ECO:0007669"/>
    <property type="project" value="TreeGrafter"/>
</dbReference>
<evidence type="ECO:0000256" key="6">
    <source>
        <dbReference type="ARBA" id="ARBA00047949"/>
    </source>
</evidence>
<dbReference type="InterPro" id="IPR042081">
    <property type="entry name" value="RNA_2'-PTrans_C"/>
</dbReference>
<dbReference type="Gene3D" id="1.10.10.970">
    <property type="entry name" value="RNA 2'-phosphotransferase, Tpt1/KptA family, N-terminal domain"/>
    <property type="match status" value="1"/>
</dbReference>
<dbReference type="PANTHER" id="PTHR12684:SF2">
    <property type="entry name" value="TRNA 2'-PHOSPHOTRANSFERASE 1"/>
    <property type="match status" value="1"/>
</dbReference>
<evidence type="ECO:0000313" key="7">
    <source>
        <dbReference type="EnsemblMetazoa" id="XP_016978832.1"/>
    </source>
</evidence>
<accession>A0A6P4EKU9</accession>
<dbReference type="PANTHER" id="PTHR12684">
    <property type="entry name" value="PUTATIVE PHOSPHOTRANSFERASE"/>
    <property type="match status" value="1"/>
</dbReference>
<evidence type="ECO:0000256" key="3">
    <source>
        <dbReference type="ARBA" id="ARBA00012007"/>
    </source>
</evidence>
<dbReference type="GeneID" id="108044352"/>
<evidence type="ECO:0000313" key="8">
    <source>
        <dbReference type="Proteomes" id="UP001652680"/>
    </source>
</evidence>
<evidence type="ECO:0000313" key="9">
    <source>
        <dbReference type="RefSeq" id="XP_016978832.1"/>
    </source>
</evidence>
<evidence type="ECO:0000256" key="4">
    <source>
        <dbReference type="ARBA" id="ARBA00022679"/>
    </source>
</evidence>